<evidence type="ECO:0000313" key="3">
    <source>
        <dbReference type="Proteomes" id="UP000077349"/>
    </source>
</evidence>
<keyword evidence="1" id="KW-0472">Membrane</keyword>
<reference evidence="2 3" key="1">
    <citation type="submission" date="2016-03" db="EMBL/GenBank/DDBJ databases">
        <title>Draft genome sequence of Acetobacter malorum CECT 7742, a strain isolated from strawberry vinegar.</title>
        <authorList>
            <person name="Sainz F."/>
            <person name="Mas A."/>
            <person name="Torija M.J."/>
        </authorList>
    </citation>
    <scope>NUCLEOTIDE SEQUENCE [LARGE SCALE GENOMIC DNA]</scope>
    <source>
        <strain evidence="2 3">CECT 7742</strain>
    </source>
</reference>
<dbReference type="EMBL" id="LVHD01000019">
    <property type="protein sequence ID" value="OAG75875.1"/>
    <property type="molecule type" value="Genomic_DNA"/>
</dbReference>
<keyword evidence="1" id="KW-0812">Transmembrane</keyword>
<organism evidence="2 3">
    <name type="scientific">Acetobacter malorum</name>
    <dbReference type="NCBI Taxonomy" id="178901"/>
    <lineage>
        <taxon>Bacteria</taxon>
        <taxon>Pseudomonadati</taxon>
        <taxon>Pseudomonadota</taxon>
        <taxon>Alphaproteobacteria</taxon>
        <taxon>Acetobacterales</taxon>
        <taxon>Acetobacteraceae</taxon>
        <taxon>Acetobacter</taxon>
    </lineage>
</organism>
<accession>A0A177G939</accession>
<dbReference type="AlphaFoldDB" id="A0A177G939"/>
<feature type="transmembrane region" description="Helical" evidence="1">
    <location>
        <begin position="12"/>
        <end position="34"/>
    </location>
</feature>
<name>A0A177G939_9PROT</name>
<dbReference type="STRING" id="178901.AmDm5_3029"/>
<evidence type="ECO:0000256" key="1">
    <source>
        <dbReference type="SAM" id="Phobius"/>
    </source>
</evidence>
<protein>
    <submittedName>
        <fullName evidence="2">Uncharacterized protein</fullName>
    </submittedName>
</protein>
<proteinExistence type="predicted"/>
<keyword evidence="1" id="KW-1133">Transmembrane helix</keyword>
<gene>
    <name evidence="2" type="ORF">Amal_02978</name>
</gene>
<comment type="caution">
    <text evidence="2">The sequence shown here is derived from an EMBL/GenBank/DDBJ whole genome shotgun (WGS) entry which is preliminary data.</text>
</comment>
<evidence type="ECO:0000313" key="2">
    <source>
        <dbReference type="EMBL" id="OAG75875.1"/>
    </source>
</evidence>
<dbReference type="Proteomes" id="UP000077349">
    <property type="component" value="Unassembled WGS sequence"/>
</dbReference>
<sequence>MQLDPRDFSSFPIARTILVIVGCGLLIYCFQYYLVLPPDSPRTCHAPCGSTDCRDAYSARNNLGLKKRPQTASLKIPGWRLRPFFITTLRAGLPASVSGFLHELGFQVHGPDTGDLAGNVMPVSAIRQTDALNLRAAFDHQ</sequence>